<keyword evidence="1" id="KW-0547">Nucleotide-binding</keyword>
<evidence type="ECO:0000259" key="4">
    <source>
        <dbReference type="PROSITE" id="PS50234"/>
    </source>
</evidence>
<feature type="compositionally biased region" description="Basic and acidic residues" evidence="3">
    <location>
        <begin position="1491"/>
        <end position="1517"/>
    </location>
</feature>
<comment type="caution">
    <text evidence="5">The sequence shown here is derived from an EMBL/GenBank/DDBJ whole genome shotgun (WGS) entry which is preliminary data.</text>
</comment>
<dbReference type="GO" id="GO:0005524">
    <property type="term" value="F:ATP binding"/>
    <property type="evidence" value="ECO:0007669"/>
    <property type="project" value="UniProtKB-KW"/>
</dbReference>
<evidence type="ECO:0000256" key="3">
    <source>
        <dbReference type="SAM" id="MobiDB-lite"/>
    </source>
</evidence>
<dbReference type="GO" id="GO:0005634">
    <property type="term" value="C:nucleus"/>
    <property type="evidence" value="ECO:0007669"/>
    <property type="project" value="TreeGrafter"/>
</dbReference>
<evidence type="ECO:0000256" key="1">
    <source>
        <dbReference type="ARBA" id="ARBA00022741"/>
    </source>
</evidence>
<dbReference type="GO" id="GO:0000055">
    <property type="term" value="P:ribosomal large subunit export from nucleus"/>
    <property type="evidence" value="ECO:0007669"/>
    <property type="project" value="TreeGrafter"/>
</dbReference>
<evidence type="ECO:0000256" key="2">
    <source>
        <dbReference type="ARBA" id="ARBA00022840"/>
    </source>
</evidence>
<dbReference type="SUPFAM" id="SSF53300">
    <property type="entry name" value="vWA-like"/>
    <property type="match status" value="1"/>
</dbReference>
<dbReference type="STRING" id="1097556.R4XK34"/>
<feature type="compositionally biased region" description="Acidic residues" evidence="3">
    <location>
        <begin position="1396"/>
        <end position="1442"/>
    </location>
</feature>
<feature type="region of interest" description="Disordered" evidence="3">
    <location>
        <begin position="1332"/>
        <end position="1871"/>
    </location>
</feature>
<dbReference type="PANTHER" id="PTHR48103">
    <property type="entry name" value="MIDASIN-RELATED"/>
    <property type="match status" value="1"/>
</dbReference>
<gene>
    <name evidence="5" type="ORF">TAPDE_005359</name>
</gene>
<dbReference type="EMBL" id="CAHR02000314">
    <property type="protein sequence ID" value="CCG84813.1"/>
    <property type="molecule type" value="Genomic_DNA"/>
</dbReference>
<feature type="compositionally biased region" description="Acidic residues" evidence="3">
    <location>
        <begin position="1815"/>
        <end position="1827"/>
    </location>
</feature>
<feature type="compositionally biased region" description="Basic and acidic residues" evidence="3">
    <location>
        <begin position="1853"/>
        <end position="1862"/>
    </location>
</feature>
<feature type="compositionally biased region" description="Acidic residues" evidence="3">
    <location>
        <begin position="1518"/>
        <end position="1532"/>
    </location>
</feature>
<feature type="compositionally biased region" description="Basic and acidic residues" evidence="3">
    <location>
        <begin position="1386"/>
        <end position="1395"/>
    </location>
</feature>
<dbReference type="InterPro" id="IPR036465">
    <property type="entry name" value="vWFA_dom_sf"/>
</dbReference>
<feature type="compositionally biased region" description="Acidic residues" evidence="3">
    <location>
        <begin position="1640"/>
        <end position="1654"/>
    </location>
</feature>
<evidence type="ECO:0000313" key="6">
    <source>
        <dbReference type="Proteomes" id="UP000013776"/>
    </source>
</evidence>
<dbReference type="PANTHER" id="PTHR48103:SF2">
    <property type="entry name" value="MIDASIN"/>
    <property type="match status" value="1"/>
</dbReference>
<dbReference type="GO" id="GO:0000027">
    <property type="term" value="P:ribosomal large subunit assembly"/>
    <property type="evidence" value="ECO:0007669"/>
    <property type="project" value="TreeGrafter"/>
</dbReference>
<dbReference type="Gene3D" id="3.40.50.410">
    <property type="entry name" value="von Willebrand factor, type A domain"/>
    <property type="match status" value="1"/>
</dbReference>
<dbReference type="OrthoDB" id="5186at2759"/>
<keyword evidence="6" id="KW-1185">Reference proteome</keyword>
<dbReference type="GO" id="GO:0030687">
    <property type="term" value="C:preribosome, large subunit precursor"/>
    <property type="evidence" value="ECO:0007669"/>
    <property type="project" value="TreeGrafter"/>
</dbReference>
<feature type="compositionally biased region" description="Basic and acidic residues" evidence="3">
    <location>
        <begin position="1608"/>
        <end position="1619"/>
    </location>
</feature>
<feature type="compositionally biased region" description="Basic and acidic residues" evidence="3">
    <location>
        <begin position="1443"/>
        <end position="1466"/>
    </location>
</feature>
<dbReference type="Proteomes" id="UP000013776">
    <property type="component" value="Unassembled WGS sequence"/>
</dbReference>
<keyword evidence="2" id="KW-0067">ATP-binding</keyword>
<proteinExistence type="predicted"/>
<dbReference type="VEuPathDB" id="FungiDB:TAPDE_005359"/>
<feature type="compositionally biased region" description="Acidic residues" evidence="3">
    <location>
        <begin position="1592"/>
        <end position="1607"/>
    </location>
</feature>
<name>R4XK34_TAPDE</name>
<dbReference type="eggNOG" id="KOG1808">
    <property type="taxonomic scope" value="Eukaryota"/>
</dbReference>
<feature type="compositionally biased region" description="Acidic residues" evidence="3">
    <location>
        <begin position="1368"/>
        <end position="1385"/>
    </location>
</feature>
<evidence type="ECO:0000313" key="5">
    <source>
        <dbReference type="EMBL" id="CCG84813.1"/>
    </source>
</evidence>
<feature type="compositionally biased region" description="Acidic residues" evidence="3">
    <location>
        <begin position="1540"/>
        <end position="1580"/>
    </location>
</feature>
<protein>
    <recommendedName>
        <fullName evidence="4">VWFA domain-containing protein</fullName>
    </recommendedName>
</protein>
<dbReference type="InterPro" id="IPR002035">
    <property type="entry name" value="VWF_A"/>
</dbReference>
<feature type="domain" description="VWFA" evidence="4">
    <location>
        <begin position="1962"/>
        <end position="2163"/>
    </location>
</feature>
<reference evidence="5 6" key="1">
    <citation type="journal article" date="2013" name="MBio">
        <title>Genome sequencing of the plant pathogen Taphrina deformans, the causal agent of peach leaf curl.</title>
        <authorList>
            <person name="Cisse O.H."/>
            <person name="Almeida J.M.G.C.F."/>
            <person name="Fonseca A."/>
            <person name="Kumar A.A."/>
            <person name="Salojaervi J."/>
            <person name="Overmyer K."/>
            <person name="Hauser P.M."/>
            <person name="Pagni M."/>
        </authorList>
    </citation>
    <scope>NUCLEOTIDE SEQUENCE [LARGE SCALE GENOMIC DNA]</scope>
    <source>
        <strain evidence="6">PYCC 5710 / ATCC 11124 / CBS 356.35 / IMI 108563 / JCM 9778 / NBRC 8474</strain>
    </source>
</reference>
<feature type="compositionally biased region" description="Basic and acidic residues" evidence="3">
    <location>
        <begin position="1736"/>
        <end position="1776"/>
    </location>
</feature>
<sequence>MGSGSSDLEQENVRTLPASTSHFLQDWASLLLSTHELQLGSVQMSLHGLYQIGRSATDHSVSLVKATTVSLAHILIQQLSVLTSVLGNNAEASEAPLLDTNLNLAKLRFTSVDDASIETQEGSSTLVAIRDLDIPEAAKSLLLEAQANLLEQDHSASGTSSTKSLGVAYIKFSFACLLLYVPNVPKDPGTESILHSKFCDWVLHRAEKKAQAQKIVHESFTGGTESPRTDLVDRHVQDAYLKSLQAPGISLLRPERSQLHQLQAEFDFCLALAEEDGPAQQLLHSYLSGSPMADSQFENVAHSLNKLEARLQKWSGYQDVIGPVLVALSGLRTGFRLLSENQQFHQRDLSLTTTNTIMPDPLQVLNNGDILSNTPKDKSSILAAVLQLRLRLSIFGYQQKDYVLLRKYSRQMFEEWFVRREQEMREAEQSTSVFKYTADTEPSIDDYTELFPDYEGVNEQIRKSDDTRAVDTRIFAELSAMLKMATQPGVQQSVSLLDTMKNLLDLSDPRSDHKEVPQAEACILATATYAASRNLKALENDQIHKTDPDYDFYRSSNISQTKKIISMLSQLITRIREIISVWPENSVLLDIEENVQRLLNASMALPVAQSLTMLENIFGLLAQWQEVASREFAVDSLFAIVRDQIIEWRRFELSCWPRLFGLEERAVLREDAKMWYNLYEVLIFSPEQHQGDLGDDFLRNTVQLLMQFMRSSNVGQFSGRLELLETFSRFVSLTAGEEDRHQFLDEAVRHVLYHFTAYLPQVNAFLTQERSVLAKEVNQVIKLASWKDTNVFALRESSRRSHRTLYKLVHKYRRVLLVPVQQLLAKGLRELTTEPVRKQAIPVQLDLARPESLNHGVVWSQDQWPARYQEPSRTAKKINTVQQLVQANSANHLQLFVDDAIASMKQLRSETPTVFEKSKIPLIKHLKNRKRKLLSDSFKALKELGLKSVLRADDLESQRDAETLFLSVPAQQWNMQPDSIEQYFYRLVDILPNVRTGYANHAEDVTAGEVKRGIGYFDSIMSHLLKERSTLYTFCSHIKRFELGQAQFFSVCVGQQRGLRELDVRGNYGAFSAWRTQAAQSVATLKQMLELTTAYHEAYRGFTSKPCTSLANLPWWEQLVYDLDCMESGVLSDQQIVCPLSSWESEAEHLNVILRTAHAHCCAYQNDNQDAAYILENLAVWLAHKLQSQDTINSKEIPELTATVLSNKLFKLCDTMLLATQNINLSSRRETPDSDQSLWYVRASIRHRSRLRSANLATIANDLLEITHCMQEGSLQISSHELQRLCTQVAPVVQAYYQMCVALDQEYRAFHNNTSRCALLIGQTLQTLASSGFCSPEPADQNPGESKATEDGTGLGSGQGADDITKDLEDDEDLGDLEGAEDIDGQNEKDDKDEAKEIEDDVGGALEDVDEQENSDDDASGSDDGSDMDEEIGEVDEENDTALDEKMWDSEKDDLREKETEKKDQEQQQEDEQNQDIDLVNREDQTEENEQAEKPEQPEEKPEKVDDTEQELNNDKDNDNDEEIRDDGDDRIDEAHNLELPEDMNIDDEVDLDEDENEDGEEQSEEVDSNDVDDVSDDVSEQNPADDKGDDMNESMEDADSEKDGEEVDAKADEEKGAVEEEEEATEVPTVEDNTNQKEETEEQIDDMTVDEGGSEAGGDDKDTNDIGKNSTENKEQRTEQDAENLEIETTEVEKDNQDSTENDAQGTDGKTGEQSASSDDQGSEEIRSLGNALEQFRRLLHIHDAPSQENKTAKDQEQEDSQNHDGADQFEHIADDETPDTQAMGPNKQEDATVPGQNSEDIVPELEDNRPEPIEDESMGLDEDENPPLVNDENGKSIQDENPLENSLQEFSRQDKSHSDHEDENMEDDQDKVEPVMAIQQATSASAQLWQKYQQSTRDLANGLSEQLRLILEPTLATKMKGDFRTGKRLNMRRIIPYIASQFKKDKIWMRRSKPSKRQYQVMLAIDDSKSMSESSSVQLAFETVALVSTALSVLEVGQMSVVKFGSQPEIVHSFQDQFSSESGSKIFESFTFDQTKTNVKALAAQSLDMFRDARATQHSSGAELWQLQFIISDGICEDHESIRRIMRQAQEERIMVVFLVIDTIHGAKKHSILQMSQVKYLTQPDGSKKLHIIQYMEEFAFENFLIIQNVSELPELLCSTIRQFFAASQ</sequence>
<feature type="compositionally biased region" description="Basic and acidic residues" evidence="3">
    <location>
        <begin position="1659"/>
        <end position="1681"/>
    </location>
</feature>
<accession>R4XK34</accession>
<dbReference type="PROSITE" id="PS50234">
    <property type="entry name" value="VWFA"/>
    <property type="match status" value="1"/>
</dbReference>
<organism evidence="5 6">
    <name type="scientific">Taphrina deformans (strain PYCC 5710 / ATCC 11124 / CBS 356.35 / IMI 108563 / JCM 9778 / NBRC 8474)</name>
    <name type="common">Peach leaf curl fungus</name>
    <name type="synonym">Lalaria deformans</name>
    <dbReference type="NCBI Taxonomy" id="1097556"/>
    <lineage>
        <taxon>Eukaryota</taxon>
        <taxon>Fungi</taxon>
        <taxon>Dikarya</taxon>
        <taxon>Ascomycota</taxon>
        <taxon>Taphrinomycotina</taxon>
        <taxon>Taphrinomycetes</taxon>
        <taxon>Taphrinales</taxon>
        <taxon>Taphrinaceae</taxon>
        <taxon>Taphrina</taxon>
    </lineage>
</organism>
<feature type="compositionally biased region" description="Acidic residues" evidence="3">
    <location>
        <begin position="1682"/>
        <end position="1691"/>
    </location>
</feature>